<reference evidence="2 3" key="2">
    <citation type="submission" date="2018-11" db="EMBL/GenBank/DDBJ databases">
        <authorList>
            <consortium name="Pathogen Informatics"/>
        </authorList>
    </citation>
    <scope>NUCLEOTIDE SEQUENCE [LARGE SCALE GENOMIC DNA]</scope>
</reference>
<evidence type="ECO:0000313" key="2">
    <source>
        <dbReference type="EMBL" id="VDO60726.1"/>
    </source>
</evidence>
<dbReference type="EMBL" id="UZAJ01011592">
    <property type="protein sequence ID" value="VDO60726.1"/>
    <property type="molecule type" value="Genomic_DNA"/>
</dbReference>
<name>A0A183HPN8_9BILA</name>
<keyword evidence="1" id="KW-0175">Coiled coil</keyword>
<evidence type="ECO:0000313" key="4">
    <source>
        <dbReference type="WBParaSite" id="OFLC_0000944901-mRNA-1"/>
    </source>
</evidence>
<evidence type="ECO:0000256" key="1">
    <source>
        <dbReference type="SAM" id="Coils"/>
    </source>
</evidence>
<dbReference type="STRING" id="387005.A0A183HPN8"/>
<organism evidence="4">
    <name type="scientific">Onchocerca flexuosa</name>
    <dbReference type="NCBI Taxonomy" id="387005"/>
    <lineage>
        <taxon>Eukaryota</taxon>
        <taxon>Metazoa</taxon>
        <taxon>Ecdysozoa</taxon>
        <taxon>Nematoda</taxon>
        <taxon>Chromadorea</taxon>
        <taxon>Rhabditida</taxon>
        <taxon>Spirurina</taxon>
        <taxon>Spiruromorpha</taxon>
        <taxon>Filarioidea</taxon>
        <taxon>Onchocercidae</taxon>
        <taxon>Onchocerca</taxon>
    </lineage>
</organism>
<reference evidence="4" key="1">
    <citation type="submission" date="2016-06" db="UniProtKB">
        <authorList>
            <consortium name="WormBaseParasite"/>
        </authorList>
    </citation>
    <scope>IDENTIFICATION</scope>
</reference>
<protein>
    <submittedName>
        <fullName evidence="4">Mediator complex subunit 21</fullName>
    </submittedName>
</protein>
<dbReference type="AlphaFoldDB" id="A0A183HPN8"/>
<proteinExistence type="predicted"/>
<dbReference type="WBParaSite" id="OFLC_0000944901-mRNA-1">
    <property type="protein sequence ID" value="OFLC_0000944901-mRNA-1"/>
    <property type="gene ID" value="OFLC_0000944901"/>
</dbReference>
<keyword evidence="3" id="KW-1185">Reference proteome</keyword>
<evidence type="ECO:0000313" key="3">
    <source>
        <dbReference type="Proteomes" id="UP000267606"/>
    </source>
</evidence>
<dbReference type="Proteomes" id="UP000267606">
    <property type="component" value="Unassembled WGS sequence"/>
</dbReference>
<sequence>MSFKNVASVFNNICSITNIQLSTTTEAESLEENYIQEALLYSIEKVYGSLNGVEATEVINAHMRAVQNVFTDLIDKFDSKELLIDLMDKTLSSPLVERANTRRQDALETEKLRWNLEKKENEIIELKINLRAKLDDISNYK</sequence>
<gene>
    <name evidence="2" type="ORF">OFLC_LOCUS9452</name>
</gene>
<accession>A0A183HPN8</accession>
<feature type="coiled-coil region" evidence="1">
    <location>
        <begin position="109"/>
        <end position="136"/>
    </location>
</feature>